<dbReference type="STRING" id="484019.THA_926"/>
<dbReference type="PANTHER" id="PTHR42703:SF1">
    <property type="entry name" value="NA(+)_H(+) ANTIPORTER SUBUNIT D1"/>
    <property type="match status" value="1"/>
</dbReference>
<dbReference type="EMBL" id="CP001185">
    <property type="protein sequence ID" value="ACJ75385.1"/>
    <property type="molecule type" value="Genomic_DNA"/>
</dbReference>
<feature type="transmembrane region" description="Helical" evidence="8">
    <location>
        <begin position="75"/>
        <end position="92"/>
    </location>
</feature>
<feature type="domain" description="NADH:quinone oxidoreductase/Mrp antiporter transmembrane" evidence="9">
    <location>
        <begin position="92"/>
        <end position="338"/>
    </location>
</feature>
<dbReference type="AlphaFoldDB" id="B7IH21"/>
<feature type="transmembrane region" description="Helical" evidence="8">
    <location>
        <begin position="356"/>
        <end position="388"/>
    </location>
</feature>
<name>B7IH21_THEAB</name>
<comment type="subcellular location">
    <subcellularLocation>
        <location evidence="1">Cell membrane</location>
        <topology evidence="1">Multi-pass membrane protein</topology>
    </subcellularLocation>
    <subcellularLocation>
        <location evidence="7">Membrane</location>
        <topology evidence="7">Multi-pass membrane protein</topology>
    </subcellularLocation>
</comment>
<keyword evidence="5 8" id="KW-1133">Transmembrane helix</keyword>
<feature type="transmembrane region" description="Helical" evidence="8">
    <location>
        <begin position="128"/>
        <end position="149"/>
    </location>
</feature>
<proteinExistence type="inferred from homology"/>
<feature type="transmembrane region" description="Helical" evidence="8">
    <location>
        <begin position="324"/>
        <end position="344"/>
    </location>
</feature>
<keyword evidence="3" id="KW-1003">Cell membrane</keyword>
<dbReference type="Pfam" id="PF00361">
    <property type="entry name" value="Proton_antipo_M"/>
    <property type="match status" value="1"/>
</dbReference>
<feature type="transmembrane region" description="Helical" evidence="8">
    <location>
        <begin position="48"/>
        <end position="68"/>
    </location>
</feature>
<evidence type="ECO:0000256" key="8">
    <source>
        <dbReference type="SAM" id="Phobius"/>
    </source>
</evidence>
<evidence type="ECO:0000256" key="1">
    <source>
        <dbReference type="ARBA" id="ARBA00004651"/>
    </source>
</evidence>
<dbReference type="Proteomes" id="UP000002453">
    <property type="component" value="Chromosome"/>
</dbReference>
<keyword evidence="11" id="KW-1185">Reference proteome</keyword>
<dbReference type="HOGENOM" id="CLU_653700_0_0_0"/>
<dbReference type="GO" id="GO:0005886">
    <property type="term" value="C:plasma membrane"/>
    <property type="evidence" value="ECO:0007669"/>
    <property type="project" value="UniProtKB-SubCell"/>
</dbReference>
<dbReference type="InterPro" id="IPR050586">
    <property type="entry name" value="CPA3_Na-H_Antiporter_D"/>
</dbReference>
<evidence type="ECO:0000313" key="10">
    <source>
        <dbReference type="EMBL" id="ACJ75385.1"/>
    </source>
</evidence>
<comment type="similarity">
    <text evidence="2">Belongs to the CPA3 antiporters (TC 2.A.63) subunit D family.</text>
</comment>
<evidence type="ECO:0000256" key="4">
    <source>
        <dbReference type="ARBA" id="ARBA00022692"/>
    </source>
</evidence>
<feature type="transmembrane region" description="Helical" evidence="8">
    <location>
        <begin position="295"/>
        <end position="318"/>
    </location>
</feature>
<protein>
    <submittedName>
        <fullName evidence="10">NADH dehydrogenase subunit n</fullName>
    </submittedName>
</protein>
<dbReference type="KEGG" id="taf:THA_926"/>
<dbReference type="eggNOG" id="COG0651">
    <property type="taxonomic scope" value="Bacteria"/>
</dbReference>
<keyword evidence="4 7" id="KW-0812">Transmembrane</keyword>
<accession>B7IH21</accession>
<keyword evidence="6 8" id="KW-0472">Membrane</keyword>
<organism evidence="10 11">
    <name type="scientific">Thermosipho africanus (strain TCF52B)</name>
    <dbReference type="NCBI Taxonomy" id="484019"/>
    <lineage>
        <taxon>Bacteria</taxon>
        <taxon>Thermotogati</taxon>
        <taxon>Thermotogota</taxon>
        <taxon>Thermotogae</taxon>
        <taxon>Thermotogales</taxon>
        <taxon>Fervidobacteriaceae</taxon>
        <taxon>Thermosipho</taxon>
    </lineage>
</organism>
<feature type="transmembrane region" description="Helical" evidence="8">
    <location>
        <begin position="161"/>
        <end position="182"/>
    </location>
</feature>
<evidence type="ECO:0000256" key="6">
    <source>
        <dbReference type="ARBA" id="ARBA00023136"/>
    </source>
</evidence>
<sequence>MFVFTLYLIKKTRYTLFIIPLSSIYLLFQRFDIVLNGYGGVRLVMDSSSFYFILTNIVVTILVSFQLVKHGNENTYFFFSLLHPVLNLLFISHDLFNIYVLLETITLLITLLILSSEKFEHKLTALKYIFASSLAMSLYLIGVGMYYYVNGTFDILDVNGFPGFLIKAALFSKSGIFLFGMWLPEVHSNVEPEVSAMLSSIYTQSALFPLLRISGENEFFIVGTITFLFGVFFSIISSDLKKILAYSSMSQIGLMLLNPFFAPLYVLSHGISKAILFLTTRYQKRDLRIKREVNILLFLTMLICLLSLSGFSLTLGGYVKGKMIHGLFSYLISFLSSIYAGKILKLKIDFRFEKKFIYLFLASLILIFPYFNLKSFVVILGMLVGFLLNINLDLSFTTETILTLMTFSVSIFSLIGGIIW</sequence>
<feature type="transmembrane region" description="Helical" evidence="8">
    <location>
        <begin position="400"/>
        <end position="419"/>
    </location>
</feature>
<evidence type="ECO:0000256" key="5">
    <source>
        <dbReference type="ARBA" id="ARBA00022989"/>
    </source>
</evidence>
<feature type="transmembrane region" description="Helical" evidence="8">
    <location>
        <begin position="219"/>
        <end position="236"/>
    </location>
</feature>
<evidence type="ECO:0000313" key="11">
    <source>
        <dbReference type="Proteomes" id="UP000002453"/>
    </source>
</evidence>
<feature type="transmembrane region" description="Helical" evidence="8">
    <location>
        <begin position="98"/>
        <end position="116"/>
    </location>
</feature>
<dbReference type="InterPro" id="IPR001750">
    <property type="entry name" value="ND/Mrp_TM"/>
</dbReference>
<evidence type="ECO:0000259" key="9">
    <source>
        <dbReference type="Pfam" id="PF00361"/>
    </source>
</evidence>
<reference evidence="10 11" key="1">
    <citation type="journal article" date="2009" name="J. Bacteriol.">
        <title>The genome of Thermosipho africanus TCF52B: lateral genetic connections to the Firmicutes and Archaea.</title>
        <authorList>
            <person name="Nesboe C.L."/>
            <person name="Bapteste E."/>
            <person name="Curtis B."/>
            <person name="Dahle H."/>
            <person name="Lopez P."/>
            <person name="Macleod D."/>
            <person name="Dlutek M."/>
            <person name="Bowman S."/>
            <person name="Zhaxybayeva O."/>
            <person name="Birkeland N.-K."/>
            <person name="Doolittle W.F."/>
        </authorList>
    </citation>
    <scope>NUCLEOTIDE SEQUENCE [LARGE SCALE GENOMIC DNA]</scope>
    <source>
        <strain evidence="10 11">TCF52B</strain>
    </source>
</reference>
<dbReference type="PANTHER" id="PTHR42703">
    <property type="entry name" value="NADH DEHYDROGENASE"/>
    <property type="match status" value="1"/>
</dbReference>
<feature type="transmembrane region" description="Helical" evidence="8">
    <location>
        <begin position="12"/>
        <end position="28"/>
    </location>
</feature>
<evidence type="ECO:0000256" key="3">
    <source>
        <dbReference type="ARBA" id="ARBA00022475"/>
    </source>
</evidence>
<evidence type="ECO:0000256" key="7">
    <source>
        <dbReference type="RuleBase" id="RU000320"/>
    </source>
</evidence>
<gene>
    <name evidence="10" type="ordered locus">THA_926</name>
</gene>
<evidence type="ECO:0000256" key="2">
    <source>
        <dbReference type="ARBA" id="ARBA00005346"/>
    </source>
</evidence>